<evidence type="ECO:0000313" key="10">
    <source>
        <dbReference type="EMBL" id="VFJ43782.1"/>
    </source>
</evidence>
<keyword evidence="6 8" id="KW-0234">DNA repair</keyword>
<evidence type="ECO:0000256" key="5">
    <source>
        <dbReference type="ARBA" id="ARBA00023172"/>
    </source>
</evidence>
<dbReference type="AlphaFoldDB" id="A0A450RXD4"/>
<dbReference type="Gene3D" id="1.20.1440.120">
    <property type="entry name" value="Recombination protein O, C-terminal domain"/>
    <property type="match status" value="1"/>
</dbReference>
<protein>
    <recommendedName>
        <fullName evidence="3 8">DNA repair protein RecO</fullName>
    </recommendedName>
    <alternativeName>
        <fullName evidence="7 8">Recombination protein O</fullName>
    </alternativeName>
</protein>
<dbReference type="InterPro" id="IPR022572">
    <property type="entry name" value="DNA_rep/recomb_RecO_N"/>
</dbReference>
<dbReference type="NCBIfam" id="TIGR00613">
    <property type="entry name" value="reco"/>
    <property type="match status" value="1"/>
</dbReference>
<evidence type="ECO:0000256" key="6">
    <source>
        <dbReference type="ARBA" id="ARBA00023204"/>
    </source>
</evidence>
<comment type="similarity">
    <text evidence="2 8">Belongs to the RecO family.</text>
</comment>
<comment type="function">
    <text evidence="1 8">Involved in DNA repair and RecF pathway recombination.</text>
</comment>
<dbReference type="GO" id="GO:0043590">
    <property type="term" value="C:bacterial nucleoid"/>
    <property type="evidence" value="ECO:0007669"/>
    <property type="project" value="TreeGrafter"/>
</dbReference>
<dbReference type="GO" id="GO:0006302">
    <property type="term" value="P:double-strand break repair"/>
    <property type="evidence" value="ECO:0007669"/>
    <property type="project" value="TreeGrafter"/>
</dbReference>
<dbReference type="GO" id="GO:0006310">
    <property type="term" value="P:DNA recombination"/>
    <property type="evidence" value="ECO:0007669"/>
    <property type="project" value="UniProtKB-UniRule"/>
</dbReference>
<keyword evidence="4 8" id="KW-0227">DNA damage</keyword>
<reference evidence="10" key="1">
    <citation type="submission" date="2019-02" db="EMBL/GenBank/DDBJ databases">
        <authorList>
            <person name="Gruber-Vodicka R. H."/>
            <person name="Seah K. B. B."/>
        </authorList>
    </citation>
    <scope>NUCLEOTIDE SEQUENCE</scope>
    <source>
        <strain evidence="10">BECK_DK47</strain>
    </source>
</reference>
<dbReference type="SUPFAM" id="SSF50249">
    <property type="entry name" value="Nucleic acid-binding proteins"/>
    <property type="match status" value="1"/>
</dbReference>
<name>A0A450RXD4_9GAMM</name>
<dbReference type="InterPro" id="IPR042242">
    <property type="entry name" value="RecO_C"/>
</dbReference>
<proteinExistence type="inferred from homology"/>
<dbReference type="SUPFAM" id="SSF57863">
    <property type="entry name" value="ArfGap/RecO-like zinc finger"/>
    <property type="match status" value="1"/>
</dbReference>
<dbReference type="Gene3D" id="2.40.50.140">
    <property type="entry name" value="Nucleic acid-binding proteins"/>
    <property type="match status" value="1"/>
</dbReference>
<evidence type="ECO:0000256" key="2">
    <source>
        <dbReference type="ARBA" id="ARBA00007452"/>
    </source>
</evidence>
<dbReference type="HAMAP" id="MF_00201">
    <property type="entry name" value="RecO"/>
    <property type="match status" value="1"/>
</dbReference>
<dbReference type="InterPro" id="IPR003717">
    <property type="entry name" value="RecO"/>
</dbReference>
<dbReference type="InterPro" id="IPR037278">
    <property type="entry name" value="ARFGAP/RecO"/>
</dbReference>
<dbReference type="EMBL" id="CAADEX010000006">
    <property type="protein sequence ID" value="VFJ43782.1"/>
    <property type="molecule type" value="Genomic_DNA"/>
</dbReference>
<sequence length="236" mass="26131">MRSAQDLEPAFVLNRRPYRETSLLVEAFTAGAGRIGLVAKGARRSKSQLAGALEPFRPLLLSWRGAGELFTLTLAERDDSLSLPHIWQVKSGFYVNELLLRLVHRHDPFPVLFEDYRQVLRGILVPEREEAALRVFEKRLLAAIGYGLSLDREAGTGAPVVRGQRYGYRHGVGFVRARGDGDTPGAGITVAGDTLMALAREELEAPGALREAKLLMRHVLRGYLGTAPLASRMLYR</sequence>
<dbReference type="InterPro" id="IPR012340">
    <property type="entry name" value="NA-bd_OB-fold"/>
</dbReference>
<dbReference type="Pfam" id="PF02565">
    <property type="entry name" value="RecO_C"/>
    <property type="match status" value="1"/>
</dbReference>
<dbReference type="PANTHER" id="PTHR33991">
    <property type="entry name" value="DNA REPAIR PROTEIN RECO"/>
    <property type="match status" value="1"/>
</dbReference>
<organism evidence="10">
    <name type="scientific">Candidatus Kentrum sp. DK</name>
    <dbReference type="NCBI Taxonomy" id="2126562"/>
    <lineage>
        <taxon>Bacteria</taxon>
        <taxon>Pseudomonadati</taxon>
        <taxon>Pseudomonadota</taxon>
        <taxon>Gammaproteobacteria</taxon>
        <taxon>Candidatus Kentrum</taxon>
    </lineage>
</organism>
<evidence type="ECO:0000256" key="1">
    <source>
        <dbReference type="ARBA" id="ARBA00003065"/>
    </source>
</evidence>
<evidence type="ECO:0000256" key="4">
    <source>
        <dbReference type="ARBA" id="ARBA00022763"/>
    </source>
</evidence>
<feature type="domain" description="DNA replication/recombination mediator RecO N-terminal" evidence="9">
    <location>
        <begin position="8"/>
        <end position="76"/>
    </location>
</feature>
<gene>
    <name evidence="8" type="primary">recO</name>
    <name evidence="10" type="ORF">BECKDK2373B_GA0170837_100651</name>
</gene>
<evidence type="ECO:0000256" key="7">
    <source>
        <dbReference type="ARBA" id="ARBA00033409"/>
    </source>
</evidence>
<accession>A0A450RXD4</accession>
<keyword evidence="5 8" id="KW-0233">DNA recombination</keyword>
<evidence type="ECO:0000256" key="3">
    <source>
        <dbReference type="ARBA" id="ARBA00021310"/>
    </source>
</evidence>
<dbReference type="Pfam" id="PF11967">
    <property type="entry name" value="RecO_N"/>
    <property type="match status" value="1"/>
</dbReference>
<evidence type="ECO:0000259" key="9">
    <source>
        <dbReference type="Pfam" id="PF11967"/>
    </source>
</evidence>
<evidence type="ECO:0000256" key="8">
    <source>
        <dbReference type="HAMAP-Rule" id="MF_00201"/>
    </source>
</evidence>
<dbReference type="PANTHER" id="PTHR33991:SF1">
    <property type="entry name" value="DNA REPAIR PROTEIN RECO"/>
    <property type="match status" value="1"/>
</dbReference>